<sequence length="64" mass="6601">MSAVDVSVDAWRKSTRSGNNGSGGNCVEVGFTGPTVAVRDSKEPEGAVLAFSRAAWASFLAGLR</sequence>
<name>A0A2T0GUL4_ACTMO</name>
<proteinExistence type="predicted"/>
<keyword evidence="4" id="KW-1185">Reference proteome</keyword>
<feature type="domain" description="DUF397" evidence="2">
    <location>
        <begin position="10"/>
        <end position="64"/>
    </location>
</feature>
<evidence type="ECO:0000259" key="2">
    <source>
        <dbReference type="Pfam" id="PF04149"/>
    </source>
</evidence>
<gene>
    <name evidence="3" type="ORF">CEP50_13725</name>
</gene>
<dbReference type="RefSeq" id="WP_106114347.1">
    <property type="nucleotide sequence ID" value="NZ_PVSR01000025.1"/>
</dbReference>
<accession>A0A2T0GUL4</accession>
<organism evidence="3 4">
    <name type="scientific">Actinopolyspora mortivallis</name>
    <dbReference type="NCBI Taxonomy" id="33906"/>
    <lineage>
        <taxon>Bacteria</taxon>
        <taxon>Bacillati</taxon>
        <taxon>Actinomycetota</taxon>
        <taxon>Actinomycetes</taxon>
        <taxon>Actinopolysporales</taxon>
        <taxon>Actinopolysporaceae</taxon>
        <taxon>Actinopolyspora</taxon>
    </lineage>
</organism>
<evidence type="ECO:0000313" key="4">
    <source>
        <dbReference type="Proteomes" id="UP000239352"/>
    </source>
</evidence>
<evidence type="ECO:0000313" key="3">
    <source>
        <dbReference type="EMBL" id="PRW62787.1"/>
    </source>
</evidence>
<dbReference type="Pfam" id="PF04149">
    <property type="entry name" value="DUF397"/>
    <property type="match status" value="1"/>
</dbReference>
<dbReference type="InParanoid" id="A0A2T0GUL4"/>
<protein>
    <submittedName>
        <fullName evidence="3">DUF397 domain-containing protein</fullName>
    </submittedName>
</protein>
<dbReference type="EMBL" id="PVSR01000025">
    <property type="protein sequence ID" value="PRW62787.1"/>
    <property type="molecule type" value="Genomic_DNA"/>
</dbReference>
<dbReference type="Proteomes" id="UP000239352">
    <property type="component" value="Unassembled WGS sequence"/>
</dbReference>
<dbReference type="AlphaFoldDB" id="A0A2T0GUL4"/>
<evidence type="ECO:0000256" key="1">
    <source>
        <dbReference type="SAM" id="MobiDB-lite"/>
    </source>
</evidence>
<dbReference type="InterPro" id="IPR007278">
    <property type="entry name" value="DUF397"/>
</dbReference>
<feature type="region of interest" description="Disordered" evidence="1">
    <location>
        <begin position="1"/>
        <end position="26"/>
    </location>
</feature>
<comment type="caution">
    <text evidence="3">The sequence shown here is derived from an EMBL/GenBank/DDBJ whole genome shotgun (WGS) entry which is preliminary data.</text>
</comment>
<dbReference type="STRING" id="1050202.GCA_000384035_03715"/>
<reference evidence="3 4" key="1">
    <citation type="submission" date="2018-03" db="EMBL/GenBank/DDBJ databases">
        <title>Actinopolyspora mortivallis from Sahara, screening for active biomolecules.</title>
        <authorList>
            <person name="Selama O."/>
            <person name="Wellington E.M.H."/>
            <person name="Hacene H."/>
        </authorList>
    </citation>
    <scope>NUCLEOTIDE SEQUENCE [LARGE SCALE GENOMIC DNA]</scope>
    <source>
        <strain evidence="3 4">M5A</strain>
    </source>
</reference>